<keyword evidence="4" id="KW-0479">Metal-binding</keyword>
<keyword evidence="2 10" id="KW-0645">Protease</keyword>
<name>A0ABP5ZKZ8_STRLO</name>
<evidence type="ECO:0000256" key="11">
    <source>
        <dbReference type="SAM" id="MobiDB-lite"/>
    </source>
</evidence>
<organism evidence="14 15">
    <name type="scientific">Streptomyces longisporus</name>
    <dbReference type="NCBI Taxonomy" id="1948"/>
    <lineage>
        <taxon>Bacteria</taxon>
        <taxon>Bacillati</taxon>
        <taxon>Actinomycetota</taxon>
        <taxon>Actinomycetes</taxon>
        <taxon>Kitasatosporales</taxon>
        <taxon>Streptomycetaceae</taxon>
        <taxon>Streptomyces</taxon>
    </lineage>
</organism>
<sequence length="402" mass="42978">MQGQGVSAEAEADMPDRASLATAAAYGVACLLHILTVSLLIGGLLLIVLGLRTVVQPLIGLVLLVCAALLRPRFDRLDPHLPTLLREEAPALYALLDDVADAVGVRRLDVVQVSTDFAVRVSTYGVRRRRRLVLGYPLWLTFAPQQRVAAVAHELGHFASRDVRRGALVGIALASLAGGADLMEHRPATAEAAFAASPLALYAGEMALAAARFKAHSRTTNWALWIPGLLMKGAVWLLVRLTLPSARRTEFQADAVAARVASTQAAVSALRDRQLADIVTVEVHRLAIAARTFGRTGNVRSVDQALWEKVGAHTASLPDSARNKRNGVSSGNGKTTDSDPLGRQAKDSGLPAIELRVARLSIGTTYPATVMLDAAQADAIEDELCEPKRLLARKVVQDCIQT</sequence>
<dbReference type="InterPro" id="IPR050083">
    <property type="entry name" value="HtpX_protease"/>
</dbReference>
<evidence type="ECO:0000256" key="3">
    <source>
        <dbReference type="ARBA" id="ARBA00022692"/>
    </source>
</evidence>
<dbReference type="InterPro" id="IPR001915">
    <property type="entry name" value="Peptidase_M48"/>
</dbReference>
<evidence type="ECO:0000313" key="15">
    <source>
        <dbReference type="Proteomes" id="UP001501777"/>
    </source>
</evidence>
<reference evidence="15" key="1">
    <citation type="journal article" date="2019" name="Int. J. Syst. Evol. Microbiol.">
        <title>The Global Catalogue of Microorganisms (GCM) 10K type strain sequencing project: providing services to taxonomists for standard genome sequencing and annotation.</title>
        <authorList>
            <consortium name="The Broad Institute Genomics Platform"/>
            <consortium name="The Broad Institute Genome Sequencing Center for Infectious Disease"/>
            <person name="Wu L."/>
            <person name="Ma J."/>
        </authorList>
    </citation>
    <scope>NUCLEOTIDE SEQUENCE [LARGE SCALE GENOMIC DNA]</scope>
    <source>
        <strain evidence="15">JCM 4395</strain>
    </source>
</reference>
<evidence type="ECO:0000256" key="2">
    <source>
        <dbReference type="ARBA" id="ARBA00022670"/>
    </source>
</evidence>
<evidence type="ECO:0000256" key="1">
    <source>
        <dbReference type="ARBA" id="ARBA00022475"/>
    </source>
</evidence>
<keyword evidence="8 10" id="KW-0482">Metalloprotease</keyword>
<gene>
    <name evidence="14" type="ORF">GCM10010276_48320</name>
</gene>
<dbReference type="Pfam" id="PF01435">
    <property type="entry name" value="Peptidase_M48"/>
    <property type="match status" value="1"/>
</dbReference>
<protein>
    <recommendedName>
        <fullName evidence="13">Peptidase M48 domain-containing protein</fullName>
    </recommendedName>
</protein>
<comment type="cofactor">
    <cofactor evidence="10">
        <name>Zn(2+)</name>
        <dbReference type="ChEBI" id="CHEBI:29105"/>
    </cofactor>
    <text evidence="10">Binds 1 zinc ion per subunit.</text>
</comment>
<evidence type="ECO:0000256" key="10">
    <source>
        <dbReference type="RuleBase" id="RU003983"/>
    </source>
</evidence>
<evidence type="ECO:0000313" key="14">
    <source>
        <dbReference type="EMBL" id="GAA2500487.1"/>
    </source>
</evidence>
<feature type="region of interest" description="Disordered" evidence="11">
    <location>
        <begin position="317"/>
        <end position="346"/>
    </location>
</feature>
<comment type="caution">
    <text evidence="14">The sequence shown here is derived from an EMBL/GenBank/DDBJ whole genome shotgun (WGS) entry which is preliminary data.</text>
</comment>
<feature type="transmembrane region" description="Helical" evidence="12">
    <location>
        <begin position="23"/>
        <end position="48"/>
    </location>
</feature>
<dbReference type="Gene3D" id="3.30.2010.10">
    <property type="entry name" value="Metalloproteases ('zincins'), catalytic domain"/>
    <property type="match status" value="1"/>
</dbReference>
<dbReference type="PANTHER" id="PTHR43221">
    <property type="entry name" value="PROTEASE HTPX"/>
    <property type="match status" value="1"/>
</dbReference>
<feature type="compositionally biased region" description="Polar residues" evidence="11">
    <location>
        <begin position="326"/>
        <end position="335"/>
    </location>
</feature>
<evidence type="ECO:0000259" key="13">
    <source>
        <dbReference type="Pfam" id="PF01435"/>
    </source>
</evidence>
<feature type="transmembrane region" description="Helical" evidence="12">
    <location>
        <begin position="54"/>
        <end position="70"/>
    </location>
</feature>
<dbReference type="EMBL" id="BAAASG010000011">
    <property type="protein sequence ID" value="GAA2500487.1"/>
    <property type="molecule type" value="Genomic_DNA"/>
</dbReference>
<keyword evidence="15" id="KW-1185">Reference proteome</keyword>
<evidence type="ECO:0000256" key="12">
    <source>
        <dbReference type="SAM" id="Phobius"/>
    </source>
</evidence>
<keyword evidence="6 10" id="KW-0862">Zinc</keyword>
<evidence type="ECO:0000256" key="4">
    <source>
        <dbReference type="ARBA" id="ARBA00022723"/>
    </source>
</evidence>
<keyword evidence="9 12" id="KW-0472">Membrane</keyword>
<feature type="transmembrane region" description="Helical" evidence="12">
    <location>
        <begin position="222"/>
        <end position="239"/>
    </location>
</feature>
<keyword evidence="1" id="KW-1003">Cell membrane</keyword>
<dbReference type="PANTHER" id="PTHR43221:SF2">
    <property type="entry name" value="PROTEASE HTPX HOMOLOG"/>
    <property type="match status" value="1"/>
</dbReference>
<evidence type="ECO:0000256" key="7">
    <source>
        <dbReference type="ARBA" id="ARBA00022989"/>
    </source>
</evidence>
<proteinExistence type="inferred from homology"/>
<keyword evidence="3 12" id="KW-0812">Transmembrane</keyword>
<comment type="similarity">
    <text evidence="10">Belongs to the peptidase M48 family.</text>
</comment>
<evidence type="ECO:0000256" key="9">
    <source>
        <dbReference type="ARBA" id="ARBA00023136"/>
    </source>
</evidence>
<accession>A0ABP5ZKZ8</accession>
<dbReference type="CDD" id="cd07328">
    <property type="entry name" value="M48_Ste24p_like"/>
    <property type="match status" value="1"/>
</dbReference>
<dbReference type="RefSeq" id="WP_344402597.1">
    <property type="nucleotide sequence ID" value="NZ_BAAASG010000011.1"/>
</dbReference>
<feature type="domain" description="Peptidase M48" evidence="13">
    <location>
        <begin position="91"/>
        <end position="269"/>
    </location>
</feature>
<evidence type="ECO:0000256" key="6">
    <source>
        <dbReference type="ARBA" id="ARBA00022833"/>
    </source>
</evidence>
<keyword evidence="7 12" id="KW-1133">Transmembrane helix</keyword>
<dbReference type="Proteomes" id="UP001501777">
    <property type="component" value="Unassembled WGS sequence"/>
</dbReference>
<evidence type="ECO:0000256" key="5">
    <source>
        <dbReference type="ARBA" id="ARBA00022801"/>
    </source>
</evidence>
<keyword evidence="5 10" id="KW-0378">Hydrolase</keyword>
<evidence type="ECO:0000256" key="8">
    <source>
        <dbReference type="ARBA" id="ARBA00023049"/>
    </source>
</evidence>